<dbReference type="EMBL" id="HE576759">
    <property type="protein sequence ID" value="CCC71348.1"/>
    <property type="molecule type" value="Genomic_DNA"/>
</dbReference>
<keyword evidence="3" id="KW-0813">Transport</keyword>
<feature type="transmembrane region" description="Helical" evidence="8">
    <location>
        <begin position="12"/>
        <end position="39"/>
    </location>
</feature>
<feature type="domain" description="Sodium/calcium exchanger membrane region" evidence="9">
    <location>
        <begin position="541"/>
        <end position="725"/>
    </location>
</feature>
<feature type="region of interest" description="Disordered" evidence="7">
    <location>
        <begin position="301"/>
        <end position="330"/>
    </location>
</feature>
<dbReference type="GO" id="GO:0016020">
    <property type="term" value="C:membrane"/>
    <property type="evidence" value="ECO:0007669"/>
    <property type="project" value="UniProtKB-SubCell"/>
</dbReference>
<feature type="transmembrane region" description="Helical" evidence="8">
    <location>
        <begin position="150"/>
        <end position="168"/>
    </location>
</feature>
<keyword evidence="4 8" id="KW-0812">Transmembrane</keyword>
<evidence type="ECO:0000259" key="9">
    <source>
        <dbReference type="Pfam" id="PF01699"/>
    </source>
</evidence>
<feature type="transmembrane region" description="Helical" evidence="8">
    <location>
        <begin position="534"/>
        <end position="559"/>
    </location>
</feature>
<dbReference type="HOGENOM" id="CLU_004979_2_1_1"/>
<evidence type="ECO:0000256" key="4">
    <source>
        <dbReference type="ARBA" id="ARBA00022692"/>
    </source>
</evidence>
<dbReference type="Proteomes" id="UP000001640">
    <property type="component" value="Chromosome 8"/>
</dbReference>
<keyword evidence="11" id="KW-1185">Reference proteome</keyword>
<dbReference type="InParanoid" id="G0VIM3"/>
<dbReference type="InterPro" id="IPR051359">
    <property type="entry name" value="CaCA_antiporter"/>
</dbReference>
<feature type="transmembrane region" description="Helical" evidence="8">
    <location>
        <begin position="620"/>
        <end position="651"/>
    </location>
</feature>
<comment type="similarity">
    <text evidence="2">Belongs to the Ca(2+):cation antiporter (CaCA) (TC 2.A.19) family.</text>
</comment>
<feature type="transmembrane region" description="Helical" evidence="8">
    <location>
        <begin position="712"/>
        <end position="730"/>
    </location>
</feature>
<dbReference type="GO" id="GO:0006874">
    <property type="term" value="P:intracellular calcium ion homeostasis"/>
    <property type="evidence" value="ECO:0007669"/>
    <property type="project" value="EnsemblFungi"/>
</dbReference>
<dbReference type="GO" id="GO:0070316">
    <property type="term" value="P:regulation of G0 to G1 transition"/>
    <property type="evidence" value="ECO:0007669"/>
    <property type="project" value="EnsemblFungi"/>
</dbReference>
<feature type="transmembrane region" description="Helical" evidence="8">
    <location>
        <begin position="174"/>
        <end position="192"/>
    </location>
</feature>
<evidence type="ECO:0000256" key="2">
    <source>
        <dbReference type="ARBA" id="ARBA00008170"/>
    </source>
</evidence>
<reference evidence="10 11" key="1">
    <citation type="journal article" date="2011" name="Proc. Natl. Acad. Sci. U.S.A.">
        <title>Evolutionary erosion of yeast sex chromosomes by mating-type switching accidents.</title>
        <authorList>
            <person name="Gordon J.L."/>
            <person name="Armisen D."/>
            <person name="Proux-Wera E."/>
            <person name="Oheigeartaigh S.S."/>
            <person name="Byrne K.P."/>
            <person name="Wolfe K.H."/>
        </authorList>
    </citation>
    <scope>NUCLEOTIDE SEQUENCE [LARGE SCALE GENOMIC DNA]</scope>
    <source>
        <strain evidence="11">ATCC 76901 / BCRC 22586 / CBS 4309 / NBRC 1992 / NRRL Y-12630</strain>
    </source>
</reference>
<evidence type="ECO:0000256" key="5">
    <source>
        <dbReference type="ARBA" id="ARBA00022989"/>
    </source>
</evidence>
<dbReference type="OrthoDB" id="407410at2759"/>
<comment type="subcellular location">
    <subcellularLocation>
        <location evidence="1">Membrane</location>
        <topology evidence="1">Multi-pass membrane protein</topology>
    </subcellularLocation>
</comment>
<reference key="2">
    <citation type="submission" date="2011-08" db="EMBL/GenBank/DDBJ databases">
        <title>Genome sequence of Naumovozyma castellii.</title>
        <authorList>
            <person name="Gordon J.L."/>
            <person name="Armisen D."/>
            <person name="Proux-Wera E."/>
            <person name="OhEigeartaigh S.S."/>
            <person name="Byrne K.P."/>
            <person name="Wolfe K.H."/>
        </authorList>
    </citation>
    <scope>NUCLEOTIDE SEQUENCE</scope>
    <source>
        <strain>Type strain:CBS 4309</strain>
    </source>
</reference>
<sequence>MMEGLFKLAHPILLYPNASSSVTFIVPSLLHVALSFILLGMCASDYLCPNVAQVSELTSSNKGSTRIREHSTGIVMAVLLSWCNSSPDLFSNLISWTSKPTASSTAANAAALSIGEVLGACGIILCIVEGSIFIIMSSTPLNITRMQRKGILKDLVFAFVAMLLMFYVSFRNKVTVLNCAIMCFIYIYYLLLKFSSRNEPRLRAASNTQGVDETLDLENLPPVEDSAYTDEYENEDDNSFPFDPLMLNSSQKLSTRMKPSLIAAMDFNSLLTMLEESEEDNIYEEAELSAIPSKSQVKINEHDIQQSSGSKADLISKDSRPYSAPERPSENINLFSRDINTSPATFAPYFDNPENVTAGEEDIRSAEAMIIRSNRKKRKKIQRLRNGFFQIFLPHLLNFRQKSTVDAILSILTIPFVILLRISCPQPPQELLEYDTITEKYFYSKLELSTLFIQSILCPFITYFILSCLLSKVFPMFCIFIPSIFSLGLLITLMKFYGTIISHNKLTLIQIPTTENAELEKKSQERRIVEKLNIAIKICSLIIGILNAILYISLIANSLIEMMELYQIITGISKAILGLTVFAWGNSISDLISNIAMCKLYLKVPHQEDQENITRVATKFFMISCSSCLGGVMLNSMGGIGISGLIAMLFVHKGSSNWWIFRFVELQEEYNQYNHKFIISCIFILLQLMLLILIFGGPEFIRKWSQNRMKSIGLSMCGLWGVATLSNIFFELFH</sequence>
<feature type="transmembrane region" description="Helical" evidence="8">
    <location>
        <begin position="677"/>
        <end position="700"/>
    </location>
</feature>
<evidence type="ECO:0000313" key="10">
    <source>
        <dbReference type="EMBL" id="CCC71348.1"/>
    </source>
</evidence>
<proteinExistence type="inferred from homology"/>
<feature type="transmembrane region" description="Helical" evidence="8">
    <location>
        <begin position="473"/>
        <end position="497"/>
    </location>
</feature>
<dbReference type="KEGG" id="ncs:NCAS_0H00380"/>
<dbReference type="Gene3D" id="1.20.1420.30">
    <property type="entry name" value="NCX, central ion-binding region"/>
    <property type="match status" value="2"/>
</dbReference>
<dbReference type="GO" id="GO:0008324">
    <property type="term" value="F:monoatomic cation transmembrane transporter activity"/>
    <property type="evidence" value="ECO:0007669"/>
    <property type="project" value="TreeGrafter"/>
</dbReference>
<gene>
    <name evidence="10" type="primary">NCAS0H00380</name>
    <name evidence="10" type="ordered locus">NCAS_0H00380</name>
</gene>
<dbReference type="PANTHER" id="PTHR12266:SF0">
    <property type="entry name" value="MITOCHONDRIAL SODIUM_CALCIUM EXCHANGER PROTEIN"/>
    <property type="match status" value="1"/>
</dbReference>
<dbReference type="PANTHER" id="PTHR12266">
    <property type="entry name" value="NA+/CA2+ K+ INDEPENDENT EXCHANGER"/>
    <property type="match status" value="1"/>
</dbReference>
<protein>
    <recommendedName>
        <fullName evidence="9">Sodium/calcium exchanger membrane region domain-containing protein</fullName>
    </recommendedName>
</protein>
<name>G0VIM3_NAUCA</name>
<feature type="transmembrane region" description="Helical" evidence="8">
    <location>
        <begin position="565"/>
        <end position="585"/>
    </location>
</feature>
<evidence type="ECO:0000256" key="3">
    <source>
        <dbReference type="ARBA" id="ARBA00022448"/>
    </source>
</evidence>
<feature type="domain" description="Sodium/calcium exchanger membrane region" evidence="9">
    <location>
        <begin position="31"/>
        <end position="193"/>
    </location>
</feature>
<dbReference type="STRING" id="1064592.G0VIM3"/>
<keyword evidence="6 8" id="KW-0472">Membrane</keyword>
<accession>G0VIM3</accession>
<evidence type="ECO:0000256" key="8">
    <source>
        <dbReference type="SAM" id="Phobius"/>
    </source>
</evidence>
<dbReference type="GeneID" id="96905029"/>
<evidence type="ECO:0000256" key="7">
    <source>
        <dbReference type="SAM" id="MobiDB-lite"/>
    </source>
</evidence>
<evidence type="ECO:0000313" key="11">
    <source>
        <dbReference type="Proteomes" id="UP000001640"/>
    </source>
</evidence>
<dbReference type="OMA" id="CASDYLC"/>
<dbReference type="InterPro" id="IPR004837">
    <property type="entry name" value="NaCa_Exmemb"/>
</dbReference>
<dbReference type="RefSeq" id="XP_003677699.1">
    <property type="nucleotide sequence ID" value="XM_003677651.1"/>
</dbReference>
<organism evidence="10 11">
    <name type="scientific">Naumovozyma castellii</name>
    <name type="common">Yeast</name>
    <name type="synonym">Saccharomyces castellii</name>
    <dbReference type="NCBI Taxonomy" id="27288"/>
    <lineage>
        <taxon>Eukaryota</taxon>
        <taxon>Fungi</taxon>
        <taxon>Dikarya</taxon>
        <taxon>Ascomycota</taxon>
        <taxon>Saccharomycotina</taxon>
        <taxon>Saccharomycetes</taxon>
        <taxon>Saccharomycetales</taxon>
        <taxon>Saccharomycetaceae</taxon>
        <taxon>Naumovozyma</taxon>
    </lineage>
</organism>
<evidence type="ECO:0000256" key="6">
    <source>
        <dbReference type="ARBA" id="ARBA00023136"/>
    </source>
</evidence>
<dbReference type="eggNOG" id="KOG2399">
    <property type="taxonomic scope" value="Eukaryota"/>
</dbReference>
<feature type="transmembrane region" description="Helical" evidence="8">
    <location>
        <begin position="117"/>
        <end position="138"/>
    </location>
</feature>
<dbReference type="AlphaFoldDB" id="G0VIM3"/>
<dbReference type="Pfam" id="PF01699">
    <property type="entry name" value="Na_Ca_ex"/>
    <property type="match status" value="2"/>
</dbReference>
<dbReference type="InterPro" id="IPR044880">
    <property type="entry name" value="NCX_ion-bd_dom_sf"/>
</dbReference>
<keyword evidence="5 8" id="KW-1133">Transmembrane helix</keyword>
<evidence type="ECO:0000256" key="1">
    <source>
        <dbReference type="ARBA" id="ARBA00004141"/>
    </source>
</evidence>
<dbReference type="FunCoup" id="G0VIM3">
    <property type="interactions" value="25"/>
</dbReference>